<comment type="caution">
    <text evidence="3">The sequence shown here is derived from an EMBL/GenBank/DDBJ whole genome shotgun (WGS) entry which is preliminary data.</text>
</comment>
<name>A0ABW9STK9_9BURK</name>
<evidence type="ECO:0008006" key="5">
    <source>
        <dbReference type="Google" id="ProtNLM"/>
    </source>
</evidence>
<feature type="signal peptide" evidence="2">
    <location>
        <begin position="1"/>
        <end position="26"/>
    </location>
</feature>
<dbReference type="RefSeq" id="WP_155436852.1">
    <property type="nucleotide sequence ID" value="NZ_JBHLXK010000011.1"/>
</dbReference>
<evidence type="ECO:0000256" key="1">
    <source>
        <dbReference type="SAM" id="MobiDB-lite"/>
    </source>
</evidence>
<organism evidence="3 4">
    <name type="scientific">Pseudoduganella danionis</name>
    <dbReference type="NCBI Taxonomy" id="1890295"/>
    <lineage>
        <taxon>Bacteria</taxon>
        <taxon>Pseudomonadati</taxon>
        <taxon>Pseudomonadota</taxon>
        <taxon>Betaproteobacteria</taxon>
        <taxon>Burkholderiales</taxon>
        <taxon>Oxalobacteraceae</taxon>
        <taxon>Telluria group</taxon>
        <taxon>Pseudoduganella</taxon>
    </lineage>
</organism>
<dbReference type="Proteomes" id="UP000735592">
    <property type="component" value="Unassembled WGS sequence"/>
</dbReference>
<feature type="region of interest" description="Disordered" evidence="1">
    <location>
        <begin position="41"/>
        <end position="70"/>
    </location>
</feature>
<reference evidence="3 4" key="1">
    <citation type="submission" date="2019-11" db="EMBL/GenBank/DDBJ databases">
        <title>Type strains purchased from KCTC, JCM and DSMZ.</title>
        <authorList>
            <person name="Lu H."/>
        </authorList>
    </citation>
    <scope>NUCLEOTIDE SEQUENCE [LARGE SCALE GENOMIC DNA]</scope>
    <source>
        <strain evidence="3 4">DSM 103461</strain>
    </source>
</reference>
<protein>
    <recommendedName>
        <fullName evidence="5">Lipoprotein</fullName>
    </recommendedName>
</protein>
<keyword evidence="4" id="KW-1185">Reference proteome</keyword>
<gene>
    <name evidence="3" type="ORF">GM655_22255</name>
</gene>
<evidence type="ECO:0000313" key="4">
    <source>
        <dbReference type="Proteomes" id="UP000735592"/>
    </source>
</evidence>
<dbReference type="EMBL" id="WNKW01000014">
    <property type="protein sequence ID" value="MTW35521.1"/>
    <property type="molecule type" value="Genomic_DNA"/>
</dbReference>
<accession>A0ABW9STK9</accession>
<keyword evidence="2" id="KW-0732">Signal</keyword>
<evidence type="ECO:0000313" key="3">
    <source>
        <dbReference type="EMBL" id="MTW35521.1"/>
    </source>
</evidence>
<feature type="chain" id="PRO_5046089056" description="Lipoprotein" evidence="2">
    <location>
        <begin position="27"/>
        <end position="70"/>
    </location>
</feature>
<dbReference type="PROSITE" id="PS51257">
    <property type="entry name" value="PROKAR_LIPOPROTEIN"/>
    <property type="match status" value="1"/>
</dbReference>
<evidence type="ECO:0000256" key="2">
    <source>
        <dbReference type="SAM" id="SignalP"/>
    </source>
</evidence>
<proteinExistence type="predicted"/>
<feature type="compositionally biased region" description="Basic and acidic residues" evidence="1">
    <location>
        <begin position="41"/>
        <end position="54"/>
    </location>
</feature>
<sequence length="70" mass="7695">MNTKTIAMSLLIAASVSLLTGCGKQAEQTKNVNSVYEQLPKDNKSIKAPDKKQTVESIYDQLPKNNKSIK</sequence>